<evidence type="ECO:0000313" key="2">
    <source>
        <dbReference type="EMBL" id="KKL82123.1"/>
    </source>
</evidence>
<protein>
    <submittedName>
        <fullName evidence="2">Uncharacterized protein</fullName>
    </submittedName>
</protein>
<feature type="compositionally biased region" description="Basic and acidic residues" evidence="1">
    <location>
        <begin position="1"/>
        <end position="22"/>
    </location>
</feature>
<feature type="non-terminal residue" evidence="2">
    <location>
        <position position="35"/>
    </location>
</feature>
<reference evidence="2" key="1">
    <citation type="journal article" date="2015" name="Nature">
        <title>Complex archaea that bridge the gap between prokaryotes and eukaryotes.</title>
        <authorList>
            <person name="Spang A."/>
            <person name="Saw J.H."/>
            <person name="Jorgensen S.L."/>
            <person name="Zaremba-Niedzwiedzka K."/>
            <person name="Martijn J."/>
            <person name="Lind A.E."/>
            <person name="van Eijk R."/>
            <person name="Schleper C."/>
            <person name="Guy L."/>
            <person name="Ettema T.J."/>
        </authorList>
    </citation>
    <scope>NUCLEOTIDE SEQUENCE</scope>
</reference>
<accession>A0A0F9F753</accession>
<feature type="region of interest" description="Disordered" evidence="1">
    <location>
        <begin position="1"/>
        <end position="35"/>
    </location>
</feature>
<organism evidence="2">
    <name type="scientific">marine sediment metagenome</name>
    <dbReference type="NCBI Taxonomy" id="412755"/>
    <lineage>
        <taxon>unclassified sequences</taxon>
        <taxon>metagenomes</taxon>
        <taxon>ecological metagenomes</taxon>
    </lineage>
</organism>
<comment type="caution">
    <text evidence="2">The sequence shown here is derived from an EMBL/GenBank/DDBJ whole genome shotgun (WGS) entry which is preliminary data.</text>
</comment>
<sequence length="35" mass="4098">MIENYRRTEKGKEACKRAEKKYSQTAAGKENHRKG</sequence>
<dbReference type="EMBL" id="LAZR01022359">
    <property type="protein sequence ID" value="KKL82123.1"/>
    <property type="molecule type" value="Genomic_DNA"/>
</dbReference>
<evidence type="ECO:0000256" key="1">
    <source>
        <dbReference type="SAM" id="MobiDB-lite"/>
    </source>
</evidence>
<proteinExistence type="predicted"/>
<dbReference type="AlphaFoldDB" id="A0A0F9F753"/>
<name>A0A0F9F753_9ZZZZ</name>
<gene>
    <name evidence="2" type="ORF">LCGC14_1987820</name>
</gene>